<evidence type="ECO:0000313" key="9">
    <source>
        <dbReference type="Proteomes" id="UP000320585"/>
    </source>
</evidence>
<organism evidence="8 9">
    <name type="scientific">Dialister hominis</name>
    <dbReference type="NCBI Taxonomy" id="2582419"/>
    <lineage>
        <taxon>Bacteria</taxon>
        <taxon>Bacillati</taxon>
        <taxon>Bacillota</taxon>
        <taxon>Negativicutes</taxon>
        <taxon>Veillonellales</taxon>
        <taxon>Veillonellaceae</taxon>
        <taxon>Dialister</taxon>
    </lineage>
</organism>
<protein>
    <recommendedName>
        <fullName evidence="10">YicC family protein</fullName>
    </recommendedName>
</protein>
<dbReference type="GO" id="GO:0016787">
    <property type="term" value="F:hydrolase activity"/>
    <property type="evidence" value="ECO:0007669"/>
    <property type="project" value="UniProtKB-KW"/>
</dbReference>
<dbReference type="GO" id="GO:0004521">
    <property type="term" value="F:RNA endonuclease activity"/>
    <property type="evidence" value="ECO:0007669"/>
    <property type="project" value="InterPro"/>
</dbReference>
<dbReference type="NCBIfam" id="TIGR00255">
    <property type="entry name" value="YicC/YloC family endoribonuclease"/>
    <property type="match status" value="1"/>
</dbReference>
<evidence type="ECO:0000256" key="4">
    <source>
        <dbReference type="ARBA" id="ARBA00022801"/>
    </source>
</evidence>
<dbReference type="InterPro" id="IPR013527">
    <property type="entry name" value="YicC-like_N"/>
</dbReference>
<evidence type="ECO:0000256" key="5">
    <source>
        <dbReference type="ARBA" id="ARBA00035648"/>
    </source>
</evidence>
<dbReference type="OrthoDB" id="9771229at2"/>
<evidence type="ECO:0000259" key="6">
    <source>
        <dbReference type="Pfam" id="PF03755"/>
    </source>
</evidence>
<evidence type="ECO:0000256" key="3">
    <source>
        <dbReference type="ARBA" id="ARBA00022759"/>
    </source>
</evidence>
<accession>A0A8D4UU78</accession>
<keyword evidence="3" id="KW-0255">Endonuclease</keyword>
<dbReference type="Pfam" id="PF08340">
    <property type="entry name" value="YicC-like_C"/>
    <property type="match status" value="1"/>
</dbReference>
<comment type="cofactor">
    <cofactor evidence="1">
        <name>a divalent metal cation</name>
        <dbReference type="ChEBI" id="CHEBI:60240"/>
    </cofactor>
</comment>
<evidence type="ECO:0000256" key="2">
    <source>
        <dbReference type="ARBA" id="ARBA00022722"/>
    </source>
</evidence>
<keyword evidence="9" id="KW-1185">Reference proteome</keyword>
<evidence type="ECO:0000313" key="8">
    <source>
        <dbReference type="EMBL" id="BBK24991.1"/>
    </source>
</evidence>
<keyword evidence="2" id="KW-0540">Nuclease</keyword>
<dbReference type="AlphaFoldDB" id="A0A8D4UU78"/>
<keyword evidence="4" id="KW-0378">Hydrolase</keyword>
<dbReference type="PANTHER" id="PTHR30636:SF3">
    <property type="entry name" value="UPF0701 PROTEIN YICC"/>
    <property type="match status" value="1"/>
</dbReference>
<dbReference type="Proteomes" id="UP000320585">
    <property type="component" value="Chromosome"/>
</dbReference>
<name>A0A8D4UU78_9FIRM</name>
<gene>
    <name evidence="8" type="ORF">Dia5BBH33_09260</name>
</gene>
<dbReference type="InterPro" id="IPR005229">
    <property type="entry name" value="YicC/YloC-like"/>
</dbReference>
<comment type="similarity">
    <text evidence="5">Belongs to the YicC/YloC family.</text>
</comment>
<dbReference type="RefSeq" id="WP_108849740.1">
    <property type="nucleotide sequence ID" value="NZ_DAWCBH010000222.1"/>
</dbReference>
<feature type="domain" description="Endoribonuclease YicC-like C-terminal" evidence="7">
    <location>
        <begin position="179"/>
        <end position="297"/>
    </location>
</feature>
<proteinExistence type="inferred from homology"/>
<dbReference type="Pfam" id="PF03755">
    <property type="entry name" value="YicC-like_N"/>
    <property type="match status" value="1"/>
</dbReference>
<sequence length="297" mass="34397">MRSMTGFGTGTAKSDNLLIVTEIKSVNSRFLEINFRSDYSNQNNLENISRQVIKENASRGKFNVYVSIKEIETPDGNLIHVDEDALGNYIKVLSKVAHNKKLLKSPLDLSDVLLFKDEWLKAEKKEISDDEVSSLFKESIAKAVQELVSMRETEGCNLKEDLTSRIDWLRGKHDYLVARQNDVIKSYETRLRSRIEKIFDDQNKEIDERRILEEVAIFADKTDYTEEVVRFSSHLDQFQKILNETKPVGKKLDFLLQEINREVNTMGSKTNDNDIIDCVIMIKTELEKIREQVQNIE</sequence>
<feature type="domain" description="Endoribonuclease YicC-like N-terminal" evidence="6">
    <location>
        <begin position="1"/>
        <end position="159"/>
    </location>
</feature>
<evidence type="ECO:0000256" key="1">
    <source>
        <dbReference type="ARBA" id="ARBA00001968"/>
    </source>
</evidence>
<evidence type="ECO:0008006" key="10">
    <source>
        <dbReference type="Google" id="ProtNLM"/>
    </source>
</evidence>
<dbReference type="EMBL" id="AP019697">
    <property type="protein sequence ID" value="BBK24991.1"/>
    <property type="molecule type" value="Genomic_DNA"/>
</dbReference>
<dbReference type="PANTHER" id="PTHR30636">
    <property type="entry name" value="UPF0701 PROTEIN YICC"/>
    <property type="match status" value="1"/>
</dbReference>
<dbReference type="KEGG" id="dho:Dia5BBH33_09260"/>
<dbReference type="InterPro" id="IPR013551">
    <property type="entry name" value="YicC-like_C"/>
</dbReference>
<reference evidence="9" key="1">
    <citation type="submission" date="2019-05" db="EMBL/GenBank/DDBJ databases">
        <title>Complete genome sequencing of Dialister sp. strain 5BBH33.</title>
        <authorList>
            <person name="Sakamoto M."/>
            <person name="Murakami T."/>
            <person name="Mori H."/>
        </authorList>
    </citation>
    <scope>NUCLEOTIDE SEQUENCE [LARGE SCALE GENOMIC DNA]</scope>
    <source>
        <strain evidence="9">5BBH33</strain>
    </source>
</reference>
<evidence type="ECO:0000259" key="7">
    <source>
        <dbReference type="Pfam" id="PF08340"/>
    </source>
</evidence>